<dbReference type="AlphaFoldDB" id="A0A1M5VSB6"/>
<dbReference type="RefSeq" id="WP_073140768.1">
    <property type="nucleotide sequence ID" value="NZ_FQWQ01000004.1"/>
</dbReference>
<protein>
    <submittedName>
        <fullName evidence="7">Ca-activated chloride channel family protein</fullName>
    </submittedName>
</protein>
<dbReference type="STRING" id="947013.SAMN04488109_5361"/>
<keyword evidence="4 5" id="KW-0472">Membrane</keyword>
<dbReference type="PANTHER" id="PTHR22550">
    <property type="entry name" value="SPORE GERMINATION PROTEIN"/>
    <property type="match status" value="1"/>
</dbReference>
<keyword evidence="3 5" id="KW-1133">Transmembrane helix</keyword>
<name>A0A1M5VSB6_9BACT</name>
<feature type="transmembrane region" description="Helical" evidence="5">
    <location>
        <begin position="43"/>
        <end position="63"/>
    </location>
</feature>
<feature type="transmembrane region" description="Helical" evidence="5">
    <location>
        <begin position="12"/>
        <end position="31"/>
    </location>
</feature>
<evidence type="ECO:0000259" key="6">
    <source>
        <dbReference type="PROSITE" id="PS50234"/>
    </source>
</evidence>
<dbReference type="PROSITE" id="PS50234">
    <property type="entry name" value="VWFA"/>
    <property type="match status" value="1"/>
</dbReference>
<sequence length="323" mass="36302">MLWYREFGVTELIFITAFAVLYILYFIRIIRIATRLKSSYSHVFIKLFFRTLYFALFIVALLGPSFGGSKKEVKSVGKDIMICVDLSKSMDAFDIQPTRLEKVKYEMKKLVAAFNSDRIGVIIFSSEAFMQCPLTYDQNALNLFIETMNSGLVPGSGTDFGPPLRLALKKLEENDTAPNEQAKSKVIILISDGEDFGEDTDDVVNEIEKRDIKLFTLGVGTEKGGNIYAGNTLKTNRNGLIVVTKLNPKELVNLADKTGGQYFEINDSKNDVTRLINTIGKIEGELRDARFIDVTANKYFYFLAFAALLFLLDVLINVPTVKI</sequence>
<dbReference type="InterPro" id="IPR002035">
    <property type="entry name" value="VWF_A"/>
</dbReference>
<dbReference type="PANTHER" id="PTHR22550:SF5">
    <property type="entry name" value="LEUCINE ZIPPER PROTEIN 4"/>
    <property type="match status" value="1"/>
</dbReference>
<keyword evidence="2 5" id="KW-0812">Transmembrane</keyword>
<evidence type="ECO:0000256" key="2">
    <source>
        <dbReference type="ARBA" id="ARBA00022692"/>
    </source>
</evidence>
<evidence type="ECO:0000313" key="8">
    <source>
        <dbReference type="Proteomes" id="UP000184212"/>
    </source>
</evidence>
<proteinExistence type="predicted"/>
<dbReference type="Proteomes" id="UP000184212">
    <property type="component" value="Unassembled WGS sequence"/>
</dbReference>
<accession>A0A1M5VSB6</accession>
<gene>
    <name evidence="7" type="ORF">SAMN04488109_5361</name>
</gene>
<feature type="domain" description="VWFA" evidence="6">
    <location>
        <begin position="79"/>
        <end position="279"/>
    </location>
</feature>
<reference evidence="7 8" key="1">
    <citation type="submission" date="2016-11" db="EMBL/GenBank/DDBJ databases">
        <authorList>
            <person name="Jaros S."/>
            <person name="Januszkiewicz K."/>
            <person name="Wedrychowicz H."/>
        </authorList>
    </citation>
    <scope>NUCLEOTIDE SEQUENCE [LARGE SCALE GENOMIC DNA]</scope>
    <source>
        <strain evidence="7 8">DSM 24574</strain>
    </source>
</reference>
<organism evidence="7 8">
    <name type="scientific">Chryseolinea serpens</name>
    <dbReference type="NCBI Taxonomy" id="947013"/>
    <lineage>
        <taxon>Bacteria</taxon>
        <taxon>Pseudomonadati</taxon>
        <taxon>Bacteroidota</taxon>
        <taxon>Cytophagia</taxon>
        <taxon>Cytophagales</taxon>
        <taxon>Fulvivirgaceae</taxon>
        <taxon>Chryseolinea</taxon>
    </lineage>
</organism>
<feature type="transmembrane region" description="Helical" evidence="5">
    <location>
        <begin position="299"/>
        <end position="318"/>
    </location>
</feature>
<evidence type="ECO:0000256" key="1">
    <source>
        <dbReference type="ARBA" id="ARBA00022475"/>
    </source>
</evidence>
<dbReference type="OrthoDB" id="6206554at2"/>
<keyword evidence="8" id="KW-1185">Reference proteome</keyword>
<dbReference type="InterPro" id="IPR036465">
    <property type="entry name" value="vWFA_dom_sf"/>
</dbReference>
<evidence type="ECO:0000256" key="3">
    <source>
        <dbReference type="ARBA" id="ARBA00022989"/>
    </source>
</evidence>
<dbReference type="Pfam" id="PF13519">
    <property type="entry name" value="VWA_2"/>
    <property type="match status" value="1"/>
</dbReference>
<evidence type="ECO:0000256" key="4">
    <source>
        <dbReference type="ARBA" id="ARBA00023136"/>
    </source>
</evidence>
<dbReference type="InterPro" id="IPR050768">
    <property type="entry name" value="UPF0353/GerABKA_families"/>
</dbReference>
<evidence type="ECO:0000313" key="7">
    <source>
        <dbReference type="EMBL" id="SHH78107.1"/>
    </source>
</evidence>
<dbReference type="SMART" id="SM00327">
    <property type="entry name" value="VWA"/>
    <property type="match status" value="1"/>
</dbReference>
<evidence type="ECO:0000256" key="5">
    <source>
        <dbReference type="SAM" id="Phobius"/>
    </source>
</evidence>
<dbReference type="EMBL" id="FQWQ01000004">
    <property type="protein sequence ID" value="SHH78107.1"/>
    <property type="molecule type" value="Genomic_DNA"/>
</dbReference>
<keyword evidence="1" id="KW-1003">Cell membrane</keyword>
<dbReference type="Gene3D" id="3.40.50.410">
    <property type="entry name" value="von Willebrand factor, type A domain"/>
    <property type="match status" value="1"/>
</dbReference>
<dbReference type="SUPFAM" id="SSF53300">
    <property type="entry name" value="vWA-like"/>
    <property type="match status" value="1"/>
</dbReference>